<organism evidence="2 3">
    <name type="scientific">Trichoderma arundinaceum</name>
    <dbReference type="NCBI Taxonomy" id="490622"/>
    <lineage>
        <taxon>Eukaryota</taxon>
        <taxon>Fungi</taxon>
        <taxon>Dikarya</taxon>
        <taxon>Ascomycota</taxon>
        <taxon>Pezizomycotina</taxon>
        <taxon>Sordariomycetes</taxon>
        <taxon>Hypocreomycetidae</taxon>
        <taxon>Hypocreales</taxon>
        <taxon>Hypocreaceae</taxon>
        <taxon>Trichoderma</taxon>
    </lineage>
</organism>
<accession>A0A395NAK6</accession>
<dbReference type="Proteomes" id="UP000266272">
    <property type="component" value="Unassembled WGS sequence"/>
</dbReference>
<evidence type="ECO:0000256" key="1">
    <source>
        <dbReference type="SAM" id="MobiDB-lite"/>
    </source>
</evidence>
<dbReference type="EMBL" id="PXOA01000697">
    <property type="protein sequence ID" value="RFU73132.1"/>
    <property type="molecule type" value="Genomic_DNA"/>
</dbReference>
<comment type="caution">
    <text evidence="2">The sequence shown here is derived from an EMBL/GenBank/DDBJ whole genome shotgun (WGS) entry which is preliminary data.</text>
</comment>
<protein>
    <submittedName>
        <fullName evidence="2">Uncharacterized protein</fullName>
    </submittedName>
</protein>
<name>A0A395NAK6_TRIAR</name>
<evidence type="ECO:0000313" key="3">
    <source>
        <dbReference type="Proteomes" id="UP000266272"/>
    </source>
</evidence>
<gene>
    <name evidence="2" type="ORF">TARUN_9132</name>
</gene>
<reference evidence="2 3" key="1">
    <citation type="journal article" date="2018" name="PLoS Pathog.">
        <title>Evolution of structural diversity of trichothecenes, a family of toxins produced by plant pathogenic and entomopathogenic fungi.</title>
        <authorList>
            <person name="Proctor R.H."/>
            <person name="McCormick S.P."/>
            <person name="Kim H.S."/>
            <person name="Cardoza R.E."/>
            <person name="Stanley A.M."/>
            <person name="Lindo L."/>
            <person name="Kelly A."/>
            <person name="Brown D.W."/>
            <person name="Lee T."/>
            <person name="Vaughan M.M."/>
            <person name="Alexander N.J."/>
            <person name="Busman M."/>
            <person name="Gutierrez S."/>
        </authorList>
    </citation>
    <scope>NUCLEOTIDE SEQUENCE [LARGE SCALE GENOMIC DNA]</scope>
    <source>
        <strain evidence="2 3">IBT 40837</strain>
    </source>
</reference>
<evidence type="ECO:0000313" key="2">
    <source>
        <dbReference type="EMBL" id="RFU73132.1"/>
    </source>
</evidence>
<sequence>MQDSKIRQLQLQYSKPSEELPTDRGPSISLQVKSSEPIDEVDAEAEPSVEDEVDVEGEPSVEDVVAQVEPSIITSLESVDGIGLLSQAISKINLRKGSNRQNMIRRRGSGRMRRRVWREEGEDEKYKGKEYEFMLSQGNTYTGNQAIVQL</sequence>
<feature type="region of interest" description="Disordered" evidence="1">
    <location>
        <begin position="1"/>
        <end position="59"/>
    </location>
</feature>
<feature type="compositionally biased region" description="Acidic residues" evidence="1">
    <location>
        <begin position="37"/>
        <end position="59"/>
    </location>
</feature>
<dbReference type="AlphaFoldDB" id="A0A395NAK6"/>
<keyword evidence="3" id="KW-1185">Reference proteome</keyword>
<proteinExistence type="predicted"/>